<dbReference type="CDD" id="cd17536">
    <property type="entry name" value="REC_YesN-like"/>
    <property type="match status" value="1"/>
</dbReference>
<reference evidence="9 10" key="1">
    <citation type="submission" date="2016-11" db="EMBL/GenBank/DDBJ databases">
        <authorList>
            <person name="Jaros S."/>
            <person name="Januszkiewicz K."/>
            <person name="Wedrychowicz H."/>
        </authorList>
    </citation>
    <scope>NUCLEOTIDE SEQUENCE [LARGE SCALE GENOMIC DNA]</scope>
    <source>
        <strain evidence="9 10">DSM 15929</strain>
    </source>
</reference>
<evidence type="ECO:0000256" key="2">
    <source>
        <dbReference type="ARBA" id="ARBA00023015"/>
    </source>
</evidence>
<evidence type="ECO:0000256" key="5">
    <source>
        <dbReference type="ARBA" id="ARBA00024867"/>
    </source>
</evidence>
<evidence type="ECO:0000256" key="3">
    <source>
        <dbReference type="ARBA" id="ARBA00023125"/>
    </source>
</evidence>
<dbReference type="InterPro" id="IPR011006">
    <property type="entry name" value="CheY-like_superfamily"/>
</dbReference>
<dbReference type="InterPro" id="IPR001789">
    <property type="entry name" value="Sig_transdc_resp-reg_receiver"/>
</dbReference>
<feature type="domain" description="Response regulatory" evidence="8">
    <location>
        <begin position="3"/>
        <end position="120"/>
    </location>
</feature>
<evidence type="ECO:0000259" key="8">
    <source>
        <dbReference type="PROSITE" id="PS50110"/>
    </source>
</evidence>
<accession>A0A1M6R0P2</accession>
<dbReference type="STRING" id="1121322.SAMN02745136_02109"/>
<keyword evidence="6" id="KW-0597">Phosphoprotein</keyword>
<dbReference type="Pfam" id="PF00072">
    <property type="entry name" value="Response_reg"/>
    <property type="match status" value="1"/>
</dbReference>
<keyword evidence="10" id="KW-1185">Reference proteome</keyword>
<dbReference type="InterPro" id="IPR018060">
    <property type="entry name" value="HTH_AraC"/>
</dbReference>
<dbReference type="Gene3D" id="1.10.10.60">
    <property type="entry name" value="Homeodomain-like"/>
    <property type="match status" value="2"/>
</dbReference>
<dbReference type="PROSITE" id="PS00041">
    <property type="entry name" value="HTH_ARAC_FAMILY_1"/>
    <property type="match status" value="1"/>
</dbReference>
<evidence type="ECO:0000313" key="10">
    <source>
        <dbReference type="Proteomes" id="UP000184386"/>
    </source>
</evidence>
<dbReference type="PANTHER" id="PTHR43280">
    <property type="entry name" value="ARAC-FAMILY TRANSCRIPTIONAL REGULATOR"/>
    <property type="match status" value="1"/>
</dbReference>
<feature type="domain" description="HTH araC/xylS-type" evidence="7">
    <location>
        <begin position="428"/>
        <end position="526"/>
    </location>
</feature>
<keyword evidence="2" id="KW-0805">Transcription regulation</keyword>
<dbReference type="PROSITE" id="PS50110">
    <property type="entry name" value="RESPONSE_REGULATORY"/>
    <property type="match status" value="1"/>
</dbReference>
<dbReference type="AlphaFoldDB" id="A0A1M6R0P2"/>
<gene>
    <name evidence="9" type="ORF">SAMN02745136_02109</name>
</gene>
<dbReference type="InterPro" id="IPR009057">
    <property type="entry name" value="Homeodomain-like_sf"/>
</dbReference>
<evidence type="ECO:0000256" key="4">
    <source>
        <dbReference type="ARBA" id="ARBA00023163"/>
    </source>
</evidence>
<dbReference type="RefSeq" id="WP_073275572.1">
    <property type="nucleotide sequence ID" value="NZ_FRAC01000010.1"/>
</dbReference>
<name>A0A1M6R0P2_9FIRM</name>
<dbReference type="SMART" id="SM00342">
    <property type="entry name" value="HTH_ARAC"/>
    <property type="match status" value="1"/>
</dbReference>
<dbReference type="GO" id="GO:0003700">
    <property type="term" value="F:DNA-binding transcription factor activity"/>
    <property type="evidence" value="ECO:0007669"/>
    <property type="project" value="InterPro"/>
</dbReference>
<sequence>MINLLIVDDDMATVEVIRASIDGKKLGVEEVWSAYNVAGARKILLENTIDIIISDIEMPQESGIDLLKWARSENIDCEFLFLTCHESFSYAAEAIKYEAAAYITKPFDIDIMELNLQKIIKKRKQKQSLEKTCIYGKWMEKNLRFVKQEFWKEVLEGELLDEARIEKEITGRHLEISNAKKYCFIYSRLSDTEGDMERYGKSVVEFILENFHSEILCEKVENESVVKFHSDDVLSFITICEEIEPDKLREKCEQLVNTCRGYFKMTFTCCISKAYNIAELAEANRNLKKIFQYYVSFHGQIFFENEVEIQVNKDTQIIDLDKFNALVEKKDKSEILRYLKQLFHELTAYNKLNLYTLYLMKQEIMQVVYADLMRQGIQATKLFYDELSKKIADHALDSAIDMIRWVNYLLEKTFQYEEEITKPATLVNKINHYIQEHYAEDIGRNEIAANFYLAPEYLAKSYKKKTGINLKDYIILYRIEKAKELLKQDDKNVSDIAELVGFANFSYFSTIFKKFTGITPMEYKKSRKEEADTRGGSRV</sequence>
<dbReference type="PROSITE" id="PS01124">
    <property type="entry name" value="HTH_ARAC_FAMILY_2"/>
    <property type="match status" value="1"/>
</dbReference>
<keyword evidence="4" id="KW-0804">Transcription</keyword>
<dbReference type="Pfam" id="PF12833">
    <property type="entry name" value="HTH_18"/>
    <property type="match status" value="1"/>
</dbReference>
<dbReference type="PRINTS" id="PR00032">
    <property type="entry name" value="HTHARAC"/>
</dbReference>
<dbReference type="SUPFAM" id="SSF46689">
    <property type="entry name" value="Homeodomain-like"/>
    <property type="match status" value="1"/>
</dbReference>
<dbReference type="PANTHER" id="PTHR43280:SF28">
    <property type="entry name" value="HTH-TYPE TRANSCRIPTIONAL ACTIVATOR RHAS"/>
    <property type="match status" value="1"/>
</dbReference>
<keyword evidence="3" id="KW-0238">DNA-binding</keyword>
<dbReference type="GO" id="GO:0043565">
    <property type="term" value="F:sequence-specific DNA binding"/>
    <property type="evidence" value="ECO:0007669"/>
    <property type="project" value="InterPro"/>
</dbReference>
<protein>
    <recommendedName>
        <fullName evidence="1">Stage 0 sporulation protein A homolog</fullName>
    </recommendedName>
</protein>
<proteinExistence type="predicted"/>
<dbReference type="Proteomes" id="UP000184386">
    <property type="component" value="Unassembled WGS sequence"/>
</dbReference>
<comment type="function">
    <text evidence="5">May play the central regulatory role in sporulation. It may be an element of the effector pathway responsible for the activation of sporulation genes in response to nutritional stress. Spo0A may act in concert with spo0H (a sigma factor) to control the expression of some genes that are critical to the sporulation process.</text>
</comment>
<evidence type="ECO:0000256" key="6">
    <source>
        <dbReference type="PROSITE-ProRule" id="PRU00169"/>
    </source>
</evidence>
<organism evidence="9 10">
    <name type="scientific">Anaerocolumna jejuensis DSM 15929</name>
    <dbReference type="NCBI Taxonomy" id="1121322"/>
    <lineage>
        <taxon>Bacteria</taxon>
        <taxon>Bacillati</taxon>
        <taxon>Bacillota</taxon>
        <taxon>Clostridia</taxon>
        <taxon>Lachnospirales</taxon>
        <taxon>Lachnospiraceae</taxon>
        <taxon>Anaerocolumna</taxon>
    </lineage>
</organism>
<dbReference type="SUPFAM" id="SSF52172">
    <property type="entry name" value="CheY-like"/>
    <property type="match status" value="1"/>
</dbReference>
<dbReference type="GO" id="GO:0000160">
    <property type="term" value="P:phosphorelay signal transduction system"/>
    <property type="evidence" value="ECO:0007669"/>
    <property type="project" value="InterPro"/>
</dbReference>
<dbReference type="InterPro" id="IPR020449">
    <property type="entry name" value="Tscrpt_reg_AraC-type_HTH"/>
</dbReference>
<feature type="modified residue" description="4-aspartylphosphate" evidence="6">
    <location>
        <position position="55"/>
    </location>
</feature>
<dbReference type="Gene3D" id="3.40.50.2300">
    <property type="match status" value="1"/>
</dbReference>
<dbReference type="EMBL" id="FRAC01000010">
    <property type="protein sequence ID" value="SHK26004.1"/>
    <property type="molecule type" value="Genomic_DNA"/>
</dbReference>
<dbReference type="InterPro" id="IPR018062">
    <property type="entry name" value="HTH_AraC-typ_CS"/>
</dbReference>
<dbReference type="SMART" id="SM00448">
    <property type="entry name" value="REC"/>
    <property type="match status" value="1"/>
</dbReference>
<evidence type="ECO:0000256" key="1">
    <source>
        <dbReference type="ARBA" id="ARBA00018672"/>
    </source>
</evidence>
<evidence type="ECO:0000259" key="7">
    <source>
        <dbReference type="PROSITE" id="PS01124"/>
    </source>
</evidence>
<dbReference type="OrthoDB" id="9794370at2"/>
<evidence type="ECO:0000313" key="9">
    <source>
        <dbReference type="EMBL" id="SHK26004.1"/>
    </source>
</evidence>